<evidence type="ECO:0000256" key="1">
    <source>
        <dbReference type="SAM" id="Phobius"/>
    </source>
</evidence>
<keyword evidence="1" id="KW-1133">Transmembrane helix</keyword>
<dbReference type="EMBL" id="JBHSFR010000049">
    <property type="protein sequence ID" value="MFC4650392.1"/>
    <property type="molecule type" value="Genomic_DNA"/>
</dbReference>
<keyword evidence="1" id="KW-0812">Transmembrane</keyword>
<organism evidence="2 3">
    <name type="scientific">Streptomyces mangrovi</name>
    <dbReference type="NCBI Taxonomy" id="1206892"/>
    <lineage>
        <taxon>Bacteria</taxon>
        <taxon>Bacillati</taxon>
        <taxon>Actinomycetota</taxon>
        <taxon>Actinomycetes</taxon>
        <taxon>Kitasatosporales</taxon>
        <taxon>Streptomycetaceae</taxon>
        <taxon>Streptomyces</taxon>
    </lineage>
</organism>
<keyword evidence="3" id="KW-1185">Reference proteome</keyword>
<keyword evidence="1" id="KW-0472">Membrane</keyword>
<protein>
    <recommendedName>
        <fullName evidence="4">Secreted protein</fullName>
    </recommendedName>
</protein>
<evidence type="ECO:0008006" key="4">
    <source>
        <dbReference type="Google" id="ProtNLM"/>
    </source>
</evidence>
<name>A0ABV9J8F1_9ACTN</name>
<feature type="transmembrane region" description="Helical" evidence="1">
    <location>
        <begin position="6"/>
        <end position="26"/>
    </location>
</feature>
<reference evidence="3" key="1">
    <citation type="journal article" date="2019" name="Int. J. Syst. Evol. Microbiol.">
        <title>The Global Catalogue of Microorganisms (GCM) 10K type strain sequencing project: providing services to taxonomists for standard genome sequencing and annotation.</title>
        <authorList>
            <consortium name="The Broad Institute Genomics Platform"/>
            <consortium name="The Broad Institute Genome Sequencing Center for Infectious Disease"/>
            <person name="Wu L."/>
            <person name="Ma J."/>
        </authorList>
    </citation>
    <scope>NUCLEOTIDE SEQUENCE [LARGE SCALE GENOMIC DNA]</scope>
    <source>
        <strain evidence="3">CGMCC 4.7117</strain>
    </source>
</reference>
<comment type="caution">
    <text evidence="2">The sequence shown here is derived from an EMBL/GenBank/DDBJ whole genome shotgun (WGS) entry which is preliminary data.</text>
</comment>
<accession>A0ABV9J8F1</accession>
<evidence type="ECO:0000313" key="2">
    <source>
        <dbReference type="EMBL" id="MFC4650392.1"/>
    </source>
</evidence>
<proteinExistence type="predicted"/>
<dbReference type="Proteomes" id="UP001595913">
    <property type="component" value="Unassembled WGS sequence"/>
</dbReference>
<sequence>MDLQGIGAIAAVPTTVVVGVLAWWGASRQAKAAAEAGRDQARSALVAAQEQAQSAYQAALDAVREQARTDHRHWRSNLRRDTWAAFLLAASRYDGAAVELHELRDEERALEAARALDQAHDALAEAFAIVELEGPSGMVSNAQALYEAVTRRAGQLTEMAPLHRATHAFDDLLDQERTIVPTLDGGGCHHPAHDADDSLHALGRLWDGIPDDQWERSLTNEQWEAIDDARNAAQAALNACSGLSPEHSRALIDIYSRSRRDWRSVEDHAEAAQVQVDAARERFVIAAREELSAG</sequence>
<gene>
    <name evidence="2" type="ORF">ACFPEU_51565</name>
</gene>
<evidence type="ECO:0000313" key="3">
    <source>
        <dbReference type="Proteomes" id="UP001595913"/>
    </source>
</evidence>